<dbReference type="PROSITE" id="PS00195">
    <property type="entry name" value="GLUTAREDOXIN_1"/>
    <property type="match status" value="1"/>
</dbReference>
<evidence type="ECO:0000313" key="10">
    <source>
        <dbReference type="Proteomes" id="UP000179920"/>
    </source>
</evidence>
<evidence type="ECO:0000313" key="9">
    <source>
        <dbReference type="EMBL" id="SAM85754.1"/>
    </source>
</evidence>
<keyword evidence="3" id="KW-0813">Transport</keyword>
<evidence type="ECO:0000259" key="8">
    <source>
        <dbReference type="Pfam" id="PF00462"/>
    </source>
</evidence>
<organism evidence="9 10">
    <name type="scientific">Ustilago bromivora</name>
    <dbReference type="NCBI Taxonomy" id="307758"/>
    <lineage>
        <taxon>Eukaryota</taxon>
        <taxon>Fungi</taxon>
        <taxon>Dikarya</taxon>
        <taxon>Basidiomycota</taxon>
        <taxon>Ustilaginomycotina</taxon>
        <taxon>Ustilaginomycetes</taxon>
        <taxon>Ustilaginales</taxon>
        <taxon>Ustilaginaceae</taxon>
        <taxon>Ustilago</taxon>
    </lineage>
</organism>
<dbReference type="InterPro" id="IPR002109">
    <property type="entry name" value="Glutaredoxin"/>
</dbReference>
<gene>
    <name evidence="9" type="ORF">UBRO_07079</name>
</gene>
<proteinExistence type="predicted"/>
<dbReference type="InterPro" id="IPR036249">
    <property type="entry name" value="Thioredoxin-like_sf"/>
</dbReference>
<dbReference type="PANTHER" id="PTHR45694">
    <property type="entry name" value="GLUTAREDOXIN 2"/>
    <property type="match status" value="1"/>
</dbReference>
<dbReference type="GO" id="GO:0005634">
    <property type="term" value="C:nucleus"/>
    <property type="evidence" value="ECO:0007669"/>
    <property type="project" value="TreeGrafter"/>
</dbReference>
<dbReference type="Proteomes" id="UP000179920">
    <property type="component" value="Chromosome XIX"/>
</dbReference>
<dbReference type="NCBIfam" id="TIGR02180">
    <property type="entry name" value="GRX_euk"/>
    <property type="match status" value="1"/>
</dbReference>
<evidence type="ECO:0000256" key="2">
    <source>
        <dbReference type="ARBA" id="ARBA00012310"/>
    </source>
</evidence>
<dbReference type="GO" id="GO:0015038">
    <property type="term" value="F:glutathione disulfide oxidoreductase activity"/>
    <property type="evidence" value="ECO:0007669"/>
    <property type="project" value="TreeGrafter"/>
</dbReference>
<dbReference type="Gene3D" id="3.40.30.10">
    <property type="entry name" value="Glutaredoxin"/>
    <property type="match status" value="1"/>
</dbReference>
<dbReference type="FunFam" id="3.40.30.10:FF:000026">
    <property type="entry name" value="Glutaredoxin 2"/>
    <property type="match status" value="1"/>
</dbReference>
<dbReference type="PROSITE" id="PS51354">
    <property type="entry name" value="GLUTAREDOXIN_2"/>
    <property type="match status" value="1"/>
</dbReference>
<dbReference type="OrthoDB" id="418495at2759"/>
<keyword evidence="6" id="KW-0676">Redox-active center</keyword>
<keyword evidence="5" id="KW-1015">Disulfide bond</keyword>
<dbReference type="InterPro" id="IPR014025">
    <property type="entry name" value="Glutaredoxin_subgr"/>
</dbReference>
<evidence type="ECO:0000256" key="4">
    <source>
        <dbReference type="ARBA" id="ARBA00022982"/>
    </source>
</evidence>
<dbReference type="GO" id="GO:0005737">
    <property type="term" value="C:cytoplasm"/>
    <property type="evidence" value="ECO:0007669"/>
    <property type="project" value="TreeGrafter"/>
</dbReference>
<dbReference type="AlphaFoldDB" id="A0A1K0GCH0"/>
<dbReference type="InterPro" id="IPR011899">
    <property type="entry name" value="Glutaredoxin_euk/vir"/>
</dbReference>
<accession>A0A1K0GCH0</accession>
<comment type="catalytic activity">
    <reaction evidence="7">
        <text>1-chloro-2,4-dinitrobenzene + glutathione = 2,4-dinitrophenyl-S-glutathione + chloride + H(+)</text>
        <dbReference type="Rhea" id="RHEA:51220"/>
        <dbReference type="ChEBI" id="CHEBI:15378"/>
        <dbReference type="ChEBI" id="CHEBI:17996"/>
        <dbReference type="ChEBI" id="CHEBI:34718"/>
        <dbReference type="ChEBI" id="CHEBI:57925"/>
        <dbReference type="ChEBI" id="CHEBI:133977"/>
        <dbReference type="EC" id="2.5.1.18"/>
    </reaction>
</comment>
<evidence type="ECO:0000256" key="1">
    <source>
        <dbReference type="ARBA" id="ARBA00000217"/>
    </source>
</evidence>
<evidence type="ECO:0000256" key="3">
    <source>
        <dbReference type="ARBA" id="ARBA00022448"/>
    </source>
</evidence>
<dbReference type="EMBL" id="LT558135">
    <property type="protein sequence ID" value="SAM85754.1"/>
    <property type="molecule type" value="Genomic_DNA"/>
</dbReference>
<dbReference type="EC" id="1.11.1.9" evidence="2"/>
<evidence type="ECO:0000256" key="7">
    <source>
        <dbReference type="ARBA" id="ARBA00035808"/>
    </source>
</evidence>
<sequence>MAAKQAAEKLISEHLVAVFSKSYCPYCSQAKSLIDKQLGLDKSQVGVLELDQMGSEGSDIQAYLMEKTSQRTVPNIFINQKHLGGCSDLLDAQKSGKLQQLLK</sequence>
<dbReference type="Pfam" id="PF00462">
    <property type="entry name" value="Glutaredoxin"/>
    <property type="match status" value="1"/>
</dbReference>
<dbReference type="PANTHER" id="PTHR45694:SF18">
    <property type="entry name" value="GLUTAREDOXIN-1-RELATED"/>
    <property type="match status" value="1"/>
</dbReference>
<feature type="domain" description="Glutaredoxin" evidence="8">
    <location>
        <begin position="16"/>
        <end position="82"/>
    </location>
</feature>
<evidence type="ECO:0000256" key="5">
    <source>
        <dbReference type="ARBA" id="ARBA00023157"/>
    </source>
</evidence>
<evidence type="ECO:0000256" key="6">
    <source>
        <dbReference type="ARBA" id="ARBA00023284"/>
    </source>
</evidence>
<dbReference type="PRINTS" id="PR00160">
    <property type="entry name" value="GLUTAREDOXIN"/>
</dbReference>
<dbReference type="InterPro" id="IPR011767">
    <property type="entry name" value="GLR_AS"/>
</dbReference>
<protein>
    <recommendedName>
        <fullName evidence="2">glutathione peroxidase</fullName>
        <ecNumber evidence="2">1.11.1.9</ecNumber>
    </recommendedName>
</protein>
<comment type="catalytic activity">
    <reaction evidence="1">
        <text>2 glutathione + H2O2 = glutathione disulfide + 2 H2O</text>
        <dbReference type="Rhea" id="RHEA:16833"/>
        <dbReference type="ChEBI" id="CHEBI:15377"/>
        <dbReference type="ChEBI" id="CHEBI:16240"/>
        <dbReference type="ChEBI" id="CHEBI:57925"/>
        <dbReference type="ChEBI" id="CHEBI:58297"/>
        <dbReference type="EC" id="1.11.1.9"/>
    </reaction>
</comment>
<dbReference type="GO" id="GO:0034599">
    <property type="term" value="P:cellular response to oxidative stress"/>
    <property type="evidence" value="ECO:0007669"/>
    <property type="project" value="TreeGrafter"/>
</dbReference>
<dbReference type="GO" id="GO:0004364">
    <property type="term" value="F:glutathione transferase activity"/>
    <property type="evidence" value="ECO:0007669"/>
    <property type="project" value="UniProtKB-EC"/>
</dbReference>
<dbReference type="GO" id="GO:0004602">
    <property type="term" value="F:glutathione peroxidase activity"/>
    <property type="evidence" value="ECO:0007669"/>
    <property type="project" value="UniProtKB-EC"/>
</dbReference>
<dbReference type="SUPFAM" id="SSF52833">
    <property type="entry name" value="Thioredoxin-like"/>
    <property type="match status" value="1"/>
</dbReference>
<reference evidence="10" key="1">
    <citation type="submission" date="2016-04" db="EMBL/GenBank/DDBJ databases">
        <authorList>
            <person name="Guldener U."/>
            <person name="Guldener U."/>
        </authorList>
    </citation>
    <scope>NUCLEOTIDE SEQUENCE [LARGE SCALE GENOMIC DNA]</scope>
    <source>
        <strain evidence="10">UB2112</strain>
    </source>
</reference>
<name>A0A1K0GCH0_9BASI</name>
<keyword evidence="4" id="KW-0249">Electron transport</keyword>
<dbReference type="CDD" id="cd03419">
    <property type="entry name" value="GRX_GRXh_1_2_like"/>
    <property type="match status" value="1"/>
</dbReference>